<dbReference type="Gene3D" id="3.40.50.1000">
    <property type="entry name" value="HAD superfamily/HAD-like"/>
    <property type="match status" value="1"/>
</dbReference>
<dbReference type="InterPro" id="IPR036412">
    <property type="entry name" value="HAD-like_sf"/>
</dbReference>
<reference evidence="2" key="2">
    <citation type="submission" date="2020-09" db="EMBL/GenBank/DDBJ databases">
        <authorList>
            <person name="Sun Q."/>
            <person name="Kim S."/>
        </authorList>
    </citation>
    <scope>NUCLEOTIDE SEQUENCE</scope>
    <source>
        <strain evidence="2">KCTC 12711</strain>
    </source>
</reference>
<dbReference type="GO" id="GO:0008253">
    <property type="term" value="F:5'-nucleotidase activity"/>
    <property type="evidence" value="ECO:0007669"/>
    <property type="project" value="InterPro"/>
</dbReference>
<reference evidence="2" key="1">
    <citation type="journal article" date="2014" name="Int. J. Syst. Evol. Microbiol.">
        <title>Complete genome sequence of Corynebacterium casei LMG S-19264T (=DSM 44701T), isolated from a smear-ripened cheese.</title>
        <authorList>
            <consortium name="US DOE Joint Genome Institute (JGI-PGF)"/>
            <person name="Walter F."/>
            <person name="Albersmeier A."/>
            <person name="Kalinowski J."/>
            <person name="Ruckert C."/>
        </authorList>
    </citation>
    <scope>NUCLEOTIDE SEQUENCE</scope>
    <source>
        <strain evidence="2">KCTC 12711</strain>
    </source>
</reference>
<dbReference type="AlphaFoldDB" id="A0A918S0S6"/>
<evidence type="ECO:0000256" key="1">
    <source>
        <dbReference type="ARBA" id="ARBA00009589"/>
    </source>
</evidence>
<dbReference type="InterPro" id="IPR023214">
    <property type="entry name" value="HAD_sf"/>
</dbReference>
<name>A0A918S0S6_9GAMM</name>
<proteinExistence type="inferred from homology"/>
<protein>
    <submittedName>
        <fullName evidence="2">Uncharacterized protein</fullName>
    </submittedName>
</protein>
<comment type="caution">
    <text evidence="2">The sequence shown here is derived from an EMBL/GenBank/DDBJ whole genome shotgun (WGS) entry which is preliminary data.</text>
</comment>
<dbReference type="GO" id="GO:0009223">
    <property type="term" value="P:pyrimidine deoxyribonucleotide catabolic process"/>
    <property type="evidence" value="ECO:0007669"/>
    <property type="project" value="TreeGrafter"/>
</dbReference>
<dbReference type="InterPro" id="IPR010708">
    <property type="entry name" value="5'(3')-deoxyribonucleotidase"/>
</dbReference>
<dbReference type="Pfam" id="PF06941">
    <property type="entry name" value="NT5C"/>
    <property type="match status" value="1"/>
</dbReference>
<sequence length="147" mass="17151">MKIVYIDMDDTLCNFKNSYKQSLIDRPEITWPHSQCGFFVHLEPLPQALETVNLLIESNKYDPYILTSPSVRNPNSYIEKRIWIEQYFGLNFCKKLIISPNKALNIGDYLIDDNVQGKGQENFQGELIHFGSKAFPNWESIARYLEI</sequence>
<comment type="similarity">
    <text evidence="1">Belongs to the 5'(3')-deoxyribonucleotidase family.</text>
</comment>
<dbReference type="EMBL" id="BMXA01000007">
    <property type="protein sequence ID" value="GHA18949.1"/>
    <property type="molecule type" value="Genomic_DNA"/>
</dbReference>
<evidence type="ECO:0000313" key="2">
    <source>
        <dbReference type="EMBL" id="GHA18949.1"/>
    </source>
</evidence>
<keyword evidence="3" id="KW-1185">Reference proteome</keyword>
<dbReference type="PANTHER" id="PTHR16504:SF4">
    <property type="entry name" value="5'(3')-DEOXYRIBONUCLEOTIDASE"/>
    <property type="match status" value="1"/>
</dbReference>
<organism evidence="2 3">
    <name type="scientific">Arenicella chitinivorans</name>
    <dbReference type="NCBI Taxonomy" id="1329800"/>
    <lineage>
        <taxon>Bacteria</taxon>
        <taxon>Pseudomonadati</taxon>
        <taxon>Pseudomonadota</taxon>
        <taxon>Gammaproteobacteria</taxon>
        <taxon>Arenicellales</taxon>
        <taxon>Arenicellaceae</taxon>
        <taxon>Arenicella</taxon>
    </lineage>
</organism>
<dbReference type="RefSeq" id="WP_189402602.1">
    <property type="nucleotide sequence ID" value="NZ_BMXA01000007.1"/>
</dbReference>
<gene>
    <name evidence="2" type="ORF">GCM10008090_30780</name>
</gene>
<accession>A0A918S0S6</accession>
<evidence type="ECO:0000313" key="3">
    <source>
        <dbReference type="Proteomes" id="UP000614811"/>
    </source>
</evidence>
<dbReference type="SUPFAM" id="SSF56784">
    <property type="entry name" value="HAD-like"/>
    <property type="match status" value="1"/>
</dbReference>
<dbReference type="PANTHER" id="PTHR16504">
    <property type="entry name" value="5'(3')-DEOXYRIBONUCLEOTIDASE"/>
    <property type="match status" value="1"/>
</dbReference>
<dbReference type="Proteomes" id="UP000614811">
    <property type="component" value="Unassembled WGS sequence"/>
</dbReference>